<name>A0ABV0Z4P5_9TELE</name>
<gene>
    <name evidence="2" type="ORF">AMECASPLE_032140</name>
</gene>
<proteinExistence type="predicted"/>
<dbReference type="EMBL" id="JAHRIP010051138">
    <property type="protein sequence ID" value="MEQ2301060.1"/>
    <property type="molecule type" value="Genomic_DNA"/>
</dbReference>
<organism evidence="2 3">
    <name type="scientific">Ameca splendens</name>
    <dbReference type="NCBI Taxonomy" id="208324"/>
    <lineage>
        <taxon>Eukaryota</taxon>
        <taxon>Metazoa</taxon>
        <taxon>Chordata</taxon>
        <taxon>Craniata</taxon>
        <taxon>Vertebrata</taxon>
        <taxon>Euteleostomi</taxon>
        <taxon>Actinopterygii</taxon>
        <taxon>Neopterygii</taxon>
        <taxon>Teleostei</taxon>
        <taxon>Neoteleostei</taxon>
        <taxon>Acanthomorphata</taxon>
        <taxon>Ovalentaria</taxon>
        <taxon>Atherinomorphae</taxon>
        <taxon>Cyprinodontiformes</taxon>
        <taxon>Goodeidae</taxon>
        <taxon>Ameca</taxon>
    </lineage>
</organism>
<evidence type="ECO:0000256" key="1">
    <source>
        <dbReference type="SAM" id="MobiDB-lite"/>
    </source>
</evidence>
<evidence type="ECO:0000313" key="3">
    <source>
        <dbReference type="Proteomes" id="UP001469553"/>
    </source>
</evidence>
<dbReference type="Proteomes" id="UP001469553">
    <property type="component" value="Unassembled WGS sequence"/>
</dbReference>
<accession>A0ABV0Z4P5</accession>
<protein>
    <submittedName>
        <fullName evidence="2">Uncharacterized protein</fullName>
    </submittedName>
</protein>
<feature type="region of interest" description="Disordered" evidence="1">
    <location>
        <begin position="13"/>
        <end position="36"/>
    </location>
</feature>
<keyword evidence="3" id="KW-1185">Reference proteome</keyword>
<evidence type="ECO:0000313" key="2">
    <source>
        <dbReference type="EMBL" id="MEQ2301060.1"/>
    </source>
</evidence>
<reference evidence="2 3" key="1">
    <citation type="submission" date="2021-06" db="EMBL/GenBank/DDBJ databases">
        <authorList>
            <person name="Palmer J.M."/>
        </authorList>
    </citation>
    <scope>NUCLEOTIDE SEQUENCE [LARGE SCALE GENOMIC DNA]</scope>
    <source>
        <strain evidence="2 3">AS_MEX2019</strain>
        <tissue evidence="2">Muscle</tissue>
    </source>
</reference>
<comment type="caution">
    <text evidence="2">The sequence shown here is derived from an EMBL/GenBank/DDBJ whole genome shotgun (WGS) entry which is preliminary data.</text>
</comment>
<sequence length="72" mass="8319">MFPRRNPVCMLSSSAHHRTTRAHPGVNLDHDGEEDQCDRNPLTEEDFFLFKVTSAQIWEALVRRLPSDCHSL</sequence>